<feature type="domain" description="ABC transmembrane type-1" evidence="8">
    <location>
        <begin position="71"/>
        <end position="273"/>
    </location>
</feature>
<keyword evidence="3" id="KW-1003">Cell membrane</keyword>
<evidence type="ECO:0000313" key="9">
    <source>
        <dbReference type="EMBL" id="MBL4937836.1"/>
    </source>
</evidence>
<evidence type="ECO:0000256" key="5">
    <source>
        <dbReference type="ARBA" id="ARBA00022989"/>
    </source>
</evidence>
<comment type="subcellular location">
    <subcellularLocation>
        <location evidence="1">Cell membrane</location>
        <topology evidence="1">Multi-pass membrane protein</topology>
    </subcellularLocation>
</comment>
<dbReference type="PANTHER" id="PTHR43744">
    <property type="entry name" value="ABC TRANSPORTER PERMEASE PROTEIN MG189-RELATED-RELATED"/>
    <property type="match status" value="1"/>
</dbReference>
<sequence>MNKDGKIFNAFNIVIVSIVTITILFPIINVVALSFNDASDAMSGGIYLWPRVFSFANYRAVLQNSDIYRAFIISVEKTVVGVVTHVLFTAMVAYGMSHKELKFRNIYMKMGIFAMFFGGGMVPYFLLIKALGLYNSFWVYIWPALFSFYNMIIIMNFFKDLPPALSESAQVEGAGHFYIFTRIYLPLSVPVLATIALFIGVAQWNEYMPARLFVPNTKLWPLQMLLYQIIIKSQTARMVNNMTSVVIQTSTRGVQLATMVITTLPIVLIYPLLQRYFISGMLVGAVKE</sequence>
<accession>A0ABS1TGV0</accession>
<dbReference type="Gene3D" id="1.10.3720.10">
    <property type="entry name" value="MetI-like"/>
    <property type="match status" value="1"/>
</dbReference>
<feature type="transmembrane region" description="Helical" evidence="7">
    <location>
        <begin position="179"/>
        <end position="204"/>
    </location>
</feature>
<evidence type="ECO:0000259" key="8">
    <source>
        <dbReference type="PROSITE" id="PS50928"/>
    </source>
</evidence>
<reference evidence="9 10" key="1">
    <citation type="submission" date="2021-01" db="EMBL/GenBank/DDBJ databases">
        <title>Genome public.</title>
        <authorList>
            <person name="Liu C."/>
            <person name="Sun Q."/>
        </authorList>
    </citation>
    <scope>NUCLEOTIDE SEQUENCE [LARGE SCALE GENOMIC DNA]</scope>
    <source>
        <strain evidence="9 10">YIM B02515</strain>
    </source>
</reference>
<evidence type="ECO:0000256" key="3">
    <source>
        <dbReference type="ARBA" id="ARBA00022475"/>
    </source>
</evidence>
<keyword evidence="6 7" id="KW-0472">Membrane</keyword>
<feature type="transmembrane region" description="Helical" evidence="7">
    <location>
        <begin position="139"/>
        <end position="158"/>
    </location>
</feature>
<dbReference type="PROSITE" id="PS50928">
    <property type="entry name" value="ABC_TM1"/>
    <property type="match status" value="1"/>
</dbReference>
<proteinExistence type="predicted"/>
<feature type="transmembrane region" description="Helical" evidence="7">
    <location>
        <begin position="67"/>
        <end position="94"/>
    </location>
</feature>
<evidence type="ECO:0000256" key="2">
    <source>
        <dbReference type="ARBA" id="ARBA00022448"/>
    </source>
</evidence>
<organism evidence="9 10">
    <name type="scientific">Clostridium rhizosphaerae</name>
    <dbReference type="NCBI Taxonomy" id="2803861"/>
    <lineage>
        <taxon>Bacteria</taxon>
        <taxon>Bacillati</taxon>
        <taxon>Bacillota</taxon>
        <taxon>Clostridia</taxon>
        <taxon>Eubacteriales</taxon>
        <taxon>Clostridiaceae</taxon>
        <taxon>Clostridium</taxon>
    </lineage>
</organism>
<evidence type="ECO:0000256" key="6">
    <source>
        <dbReference type="ARBA" id="ARBA00023136"/>
    </source>
</evidence>
<evidence type="ECO:0000256" key="7">
    <source>
        <dbReference type="SAM" id="Phobius"/>
    </source>
</evidence>
<gene>
    <name evidence="9" type="ORF">JK636_19190</name>
</gene>
<dbReference type="RefSeq" id="WP_202750580.1">
    <property type="nucleotide sequence ID" value="NZ_JAESWC010000018.1"/>
</dbReference>
<keyword evidence="5 7" id="KW-1133">Transmembrane helix</keyword>
<comment type="caution">
    <text evidence="9">The sequence shown here is derived from an EMBL/GenBank/DDBJ whole genome shotgun (WGS) entry which is preliminary data.</text>
</comment>
<keyword evidence="4 7" id="KW-0812">Transmembrane</keyword>
<dbReference type="PANTHER" id="PTHR43744:SF9">
    <property type="entry name" value="POLYGALACTURONAN_RHAMNOGALACTURONAN TRANSPORT SYSTEM PERMEASE PROTEIN YTCP"/>
    <property type="match status" value="1"/>
</dbReference>
<evidence type="ECO:0000256" key="1">
    <source>
        <dbReference type="ARBA" id="ARBA00004651"/>
    </source>
</evidence>
<dbReference type="InterPro" id="IPR000515">
    <property type="entry name" value="MetI-like"/>
</dbReference>
<dbReference type="EMBL" id="JAESWC010000018">
    <property type="protein sequence ID" value="MBL4937836.1"/>
    <property type="molecule type" value="Genomic_DNA"/>
</dbReference>
<protein>
    <submittedName>
        <fullName evidence="9">Carbohydrate ABC transporter permease</fullName>
    </submittedName>
</protein>
<keyword evidence="2" id="KW-0813">Transport</keyword>
<dbReference type="InterPro" id="IPR035906">
    <property type="entry name" value="MetI-like_sf"/>
</dbReference>
<name>A0ABS1TGV0_9CLOT</name>
<keyword evidence="10" id="KW-1185">Reference proteome</keyword>
<dbReference type="Proteomes" id="UP000632377">
    <property type="component" value="Unassembled WGS sequence"/>
</dbReference>
<evidence type="ECO:0000256" key="4">
    <source>
        <dbReference type="ARBA" id="ARBA00022692"/>
    </source>
</evidence>
<evidence type="ECO:0000313" key="10">
    <source>
        <dbReference type="Proteomes" id="UP000632377"/>
    </source>
</evidence>
<dbReference type="SUPFAM" id="SSF161098">
    <property type="entry name" value="MetI-like"/>
    <property type="match status" value="1"/>
</dbReference>
<feature type="transmembrane region" description="Helical" evidence="7">
    <location>
        <begin position="106"/>
        <end position="127"/>
    </location>
</feature>
<feature type="transmembrane region" description="Helical" evidence="7">
    <location>
        <begin position="254"/>
        <end position="273"/>
    </location>
</feature>
<dbReference type="CDD" id="cd06261">
    <property type="entry name" value="TM_PBP2"/>
    <property type="match status" value="1"/>
</dbReference>
<feature type="transmembrane region" description="Helical" evidence="7">
    <location>
        <begin position="7"/>
        <end position="28"/>
    </location>
</feature>